<keyword evidence="3" id="KW-1185">Reference proteome</keyword>
<organism evidence="2 3">
    <name type="scientific">Westerdykella ornata</name>
    <dbReference type="NCBI Taxonomy" id="318751"/>
    <lineage>
        <taxon>Eukaryota</taxon>
        <taxon>Fungi</taxon>
        <taxon>Dikarya</taxon>
        <taxon>Ascomycota</taxon>
        <taxon>Pezizomycotina</taxon>
        <taxon>Dothideomycetes</taxon>
        <taxon>Pleosporomycetidae</taxon>
        <taxon>Pleosporales</taxon>
        <taxon>Sporormiaceae</taxon>
        <taxon>Westerdykella</taxon>
    </lineage>
</organism>
<dbReference type="RefSeq" id="XP_033659050.1">
    <property type="nucleotide sequence ID" value="XM_033794646.1"/>
</dbReference>
<feature type="compositionally biased region" description="Low complexity" evidence="1">
    <location>
        <begin position="559"/>
        <end position="571"/>
    </location>
</feature>
<feature type="region of interest" description="Disordered" evidence="1">
    <location>
        <begin position="646"/>
        <end position="668"/>
    </location>
</feature>
<feature type="compositionally biased region" description="Low complexity" evidence="1">
    <location>
        <begin position="314"/>
        <end position="331"/>
    </location>
</feature>
<dbReference type="AlphaFoldDB" id="A0A6A6JZK0"/>
<evidence type="ECO:0000313" key="2">
    <source>
        <dbReference type="EMBL" id="KAF2281513.1"/>
    </source>
</evidence>
<feature type="region of interest" description="Disordered" evidence="1">
    <location>
        <begin position="782"/>
        <end position="805"/>
    </location>
</feature>
<feature type="compositionally biased region" description="Acidic residues" evidence="1">
    <location>
        <begin position="115"/>
        <end position="131"/>
    </location>
</feature>
<feature type="compositionally biased region" description="Basic and acidic residues" evidence="1">
    <location>
        <begin position="50"/>
        <end position="66"/>
    </location>
</feature>
<gene>
    <name evidence="2" type="ORF">EI97DRAFT_31538</name>
</gene>
<feature type="compositionally biased region" description="Basic and acidic residues" evidence="1">
    <location>
        <begin position="486"/>
        <end position="504"/>
    </location>
</feature>
<reference evidence="2" key="1">
    <citation type="journal article" date="2020" name="Stud. Mycol.">
        <title>101 Dothideomycetes genomes: a test case for predicting lifestyles and emergence of pathogens.</title>
        <authorList>
            <person name="Haridas S."/>
            <person name="Albert R."/>
            <person name="Binder M."/>
            <person name="Bloem J."/>
            <person name="Labutti K."/>
            <person name="Salamov A."/>
            <person name="Andreopoulos B."/>
            <person name="Baker S."/>
            <person name="Barry K."/>
            <person name="Bills G."/>
            <person name="Bluhm B."/>
            <person name="Cannon C."/>
            <person name="Castanera R."/>
            <person name="Culley D."/>
            <person name="Daum C."/>
            <person name="Ezra D."/>
            <person name="Gonzalez J."/>
            <person name="Henrissat B."/>
            <person name="Kuo A."/>
            <person name="Liang C."/>
            <person name="Lipzen A."/>
            <person name="Lutzoni F."/>
            <person name="Magnuson J."/>
            <person name="Mondo S."/>
            <person name="Nolan M."/>
            <person name="Ohm R."/>
            <person name="Pangilinan J."/>
            <person name="Park H.-J."/>
            <person name="Ramirez L."/>
            <person name="Alfaro M."/>
            <person name="Sun H."/>
            <person name="Tritt A."/>
            <person name="Yoshinaga Y."/>
            <person name="Zwiers L.-H."/>
            <person name="Turgeon B."/>
            <person name="Goodwin S."/>
            <person name="Spatafora J."/>
            <person name="Crous P."/>
            <person name="Grigoriev I."/>
        </authorList>
    </citation>
    <scope>NUCLEOTIDE SEQUENCE</scope>
    <source>
        <strain evidence="2">CBS 379.55</strain>
    </source>
</reference>
<dbReference type="Proteomes" id="UP000800097">
    <property type="component" value="Unassembled WGS sequence"/>
</dbReference>
<feature type="compositionally biased region" description="Gly residues" evidence="1">
    <location>
        <begin position="505"/>
        <end position="520"/>
    </location>
</feature>
<feature type="compositionally biased region" description="Polar residues" evidence="1">
    <location>
        <begin position="236"/>
        <end position="251"/>
    </location>
</feature>
<dbReference type="EMBL" id="ML986484">
    <property type="protein sequence ID" value="KAF2281513.1"/>
    <property type="molecule type" value="Genomic_DNA"/>
</dbReference>
<sequence length="859" mass="92805">MPPPPTPREASAYNSGPPDKRMEEMSDGVDASARGERRESAAPAAGEGGAGHEEFGGYLREQHRDAGMAMEQHDDGDEDGDESGDEDGEGEGDERDASASPNPWDEEVSEGREEVGDEDGDREEEGMDVDGNDGSQAQHDPASSTTTSSSAAEGQAAQTKKTKTLPATVSCCDCDDTLDSSDAIWEGGLDGYYCKRCHEQLEDVWNHYDQTCLREQSLEGASRERTTSPGARRASTDLSKSDATLTIQQSAKGPASHARNACPDAGPVLTRTKTTLQTPAAPPRSNHQGATIQHHRAAPPTQSVVSHTPPTPRAPSTLSAAPAPALSSRPPTTLPLTRHWNAAEWSRFWNNSPVPLSSVFDALDIDPKVHRDSLTVTKLHEEIKAVAMKLPLTQDELVGMAADRESIREEVRFLMEWFGERVWGKGPGGRNLTRRLVVGREGDGELIRLHLHQAIFMKAFNTRRNQHAKQRAQAERDEDVAIAERRQRERDMWRNAEPGEKAKLDGGGAVEGAGKSGTGKMGSRKRAASPGLVNGKEGNKKKRSDGKVTEKEKEKRNAAKTTAKKANGPPVLANINTAAAPIQQQTQTRLASAPPLTLSPIVPPTSVSAATTPTSTLTSTHRRFLIADLLIKLLYDIASPPLAAITPSPLPPTPNTPSSLPASPTTPPNVLDPMDMEPMLLSLLDQEWHSPDRIAYYSSSTSSAAAAGTTSPFSYATRDAVVKMWLRMRREMWALEKSIEEGEVVSDERRFLQVNAVRMARLAWCSWEIDVESGVETAVETGERNAESGRAVGNGNGARSNEGKRKREKVGALEVLAVTLADVCKVEGEKGLELLRKGLRALEERAVALGDGDVAVKLL</sequence>
<feature type="region of interest" description="Disordered" evidence="1">
    <location>
        <begin position="486"/>
        <end position="571"/>
    </location>
</feature>
<dbReference type="OrthoDB" id="3750421at2759"/>
<proteinExistence type="predicted"/>
<dbReference type="PANTHER" id="PTHR24216">
    <property type="entry name" value="PAXILLIN-RELATED"/>
    <property type="match status" value="1"/>
</dbReference>
<evidence type="ECO:0000313" key="3">
    <source>
        <dbReference type="Proteomes" id="UP000800097"/>
    </source>
</evidence>
<feature type="compositionally biased region" description="Acidic residues" evidence="1">
    <location>
        <begin position="74"/>
        <end position="94"/>
    </location>
</feature>
<dbReference type="PANTHER" id="PTHR24216:SF8">
    <property type="entry name" value="PAXILLIN, ISOFORM F"/>
    <property type="match status" value="1"/>
</dbReference>
<evidence type="ECO:0000256" key="1">
    <source>
        <dbReference type="SAM" id="MobiDB-lite"/>
    </source>
</evidence>
<feature type="region of interest" description="Disordered" evidence="1">
    <location>
        <begin position="218"/>
        <end position="332"/>
    </location>
</feature>
<feature type="region of interest" description="Disordered" evidence="1">
    <location>
        <begin position="1"/>
        <end position="162"/>
    </location>
</feature>
<dbReference type="GeneID" id="54547821"/>
<feature type="compositionally biased region" description="Basic and acidic residues" evidence="1">
    <location>
        <begin position="545"/>
        <end position="557"/>
    </location>
</feature>
<feature type="compositionally biased region" description="Low complexity" evidence="1">
    <location>
        <begin position="142"/>
        <end position="152"/>
    </location>
</feature>
<name>A0A6A6JZK0_WESOR</name>
<accession>A0A6A6JZK0</accession>
<protein>
    <submittedName>
        <fullName evidence="2">Uncharacterized protein</fullName>
    </submittedName>
</protein>